<dbReference type="InterPro" id="IPR005162">
    <property type="entry name" value="Retrotrans_gag_dom"/>
</dbReference>
<proteinExistence type="predicted"/>
<reference evidence="3" key="1">
    <citation type="submission" date="2020-06" db="EMBL/GenBank/DDBJ databases">
        <authorList>
            <person name="Li T."/>
            <person name="Hu X."/>
            <person name="Zhang T."/>
            <person name="Song X."/>
            <person name="Zhang H."/>
            <person name="Dai N."/>
            <person name="Sheng W."/>
            <person name="Hou X."/>
            <person name="Wei L."/>
        </authorList>
    </citation>
    <scope>NUCLEOTIDE SEQUENCE</scope>
    <source>
        <strain evidence="3">G02</strain>
        <tissue evidence="3">Leaf</tissue>
    </source>
</reference>
<gene>
    <name evidence="3" type="ORF">Sradi_5696900</name>
</gene>
<reference evidence="3" key="2">
    <citation type="journal article" date="2024" name="Plant">
        <title>Genomic evolution and insights into agronomic trait innovations of Sesamum species.</title>
        <authorList>
            <person name="Miao H."/>
            <person name="Wang L."/>
            <person name="Qu L."/>
            <person name="Liu H."/>
            <person name="Sun Y."/>
            <person name="Le M."/>
            <person name="Wang Q."/>
            <person name="Wei S."/>
            <person name="Zheng Y."/>
            <person name="Lin W."/>
            <person name="Duan Y."/>
            <person name="Cao H."/>
            <person name="Xiong S."/>
            <person name="Wang X."/>
            <person name="Wei L."/>
            <person name="Li C."/>
            <person name="Ma Q."/>
            <person name="Ju M."/>
            <person name="Zhao R."/>
            <person name="Li G."/>
            <person name="Mu C."/>
            <person name="Tian Q."/>
            <person name="Mei H."/>
            <person name="Zhang T."/>
            <person name="Gao T."/>
            <person name="Zhang H."/>
        </authorList>
    </citation>
    <scope>NUCLEOTIDE SEQUENCE</scope>
    <source>
        <strain evidence="3">G02</strain>
    </source>
</reference>
<dbReference type="AlphaFoldDB" id="A0AAW2L0R5"/>
<feature type="compositionally biased region" description="Basic and acidic residues" evidence="1">
    <location>
        <begin position="442"/>
        <end position="451"/>
    </location>
</feature>
<evidence type="ECO:0000256" key="1">
    <source>
        <dbReference type="SAM" id="MobiDB-lite"/>
    </source>
</evidence>
<sequence>MPRSSRTGDLQFDPEIEKTARKLRWEAKQQGEETSTSYEDGRDITLDPTESSGEFEEEVMAIIPERSIKDMTSPDLNQQPLHRISGIRGEDPHKHLKEFHVVCSGMRPQGITEEQVKLRAFPFSLAEQAKDWLYFLPSGSITTWNDLKKQFLEKYFPASRATTIRKEISGIRQFAGESLFEYWDRFNDLIKRCPHHQILDHLLIQYFYEGLSAMDIKLIDAASGGALFNKTPTEARNLISIMASNMQQFGTRYDDPPKRSNEVSMADQLSKLTSLVKKFVVEKHHVKACGICTSPEHVTDMCPTLQEPPTEHAEAVGGFPGQQRRYDPFSNTYNPGWKDHPNLRYGNQSQNFQKPQYRPPVQPPPPDPKPNPSLEDMVKALVANTQQFQQNTQASIQNLESQISQLASSVGRLESQGKLPSQPIVNPKQNASAIVLRSGKELQDHKDENNAKHGQGQKKKPEKEVEIPQSDEPKEDQPKVLVTRPPFPERFTKSKKEEEEKEIFETFRKVEVNIPLLDAIKQIPRYAKFLKELCTNKGKLKGNERVSMGENVSAILQRKLSPKCKDPGTFSIPCKIGLIGIKRAMCDLEASINVMPLTIFESLHVGPLKETGVVIQLADRSVVYPEGVLEDVLVQVNELVFPADFYVLDMREDNSPNSTSILLGRPFLKTARIKIDVHSGTLTMEFDGEIIRFNIYDSMRYPFDIPTALLVDILDPLVQNFATTNNKDHVKFTIEESLTPEQVKDLEETMIVDIGIIESVFELRALSPLPLNLAFIEVPQSRTKLLPSILQAPVLELKELPNHLKYAFLGKNNTLPVIISSKLAPLEEEKLIRVLREFKEAIGWTIADIKGLSPSTCMHRILLEEGLSHQEKLNVGSIRQ</sequence>
<accession>A0AAW2L0R5</accession>
<dbReference type="PANTHER" id="PTHR33067:SF15">
    <property type="entry name" value="RNA-DIRECTED DNA POLYMERASE"/>
    <property type="match status" value="1"/>
</dbReference>
<protein>
    <recommendedName>
        <fullName evidence="2">Retrotransposon gag domain-containing protein</fullName>
    </recommendedName>
</protein>
<dbReference type="InterPro" id="IPR021109">
    <property type="entry name" value="Peptidase_aspartic_dom_sf"/>
</dbReference>
<evidence type="ECO:0000259" key="2">
    <source>
        <dbReference type="Pfam" id="PF03732"/>
    </source>
</evidence>
<name>A0AAW2L0R5_SESRA</name>
<feature type="region of interest" description="Disordered" evidence="1">
    <location>
        <begin position="24"/>
        <end position="54"/>
    </location>
</feature>
<dbReference type="Gene3D" id="2.40.70.10">
    <property type="entry name" value="Acid Proteases"/>
    <property type="match status" value="1"/>
</dbReference>
<feature type="region of interest" description="Disordered" evidence="1">
    <location>
        <begin position="442"/>
        <end position="495"/>
    </location>
</feature>
<dbReference type="PANTHER" id="PTHR33067">
    <property type="entry name" value="RNA-DIRECTED DNA POLYMERASE-RELATED"/>
    <property type="match status" value="1"/>
</dbReference>
<dbReference type="Pfam" id="PF03732">
    <property type="entry name" value="Retrotrans_gag"/>
    <property type="match status" value="1"/>
</dbReference>
<evidence type="ECO:0000313" key="3">
    <source>
        <dbReference type="EMBL" id="KAL0312976.1"/>
    </source>
</evidence>
<feature type="domain" description="Retrotransposon gag" evidence="2">
    <location>
        <begin position="120"/>
        <end position="212"/>
    </location>
</feature>
<feature type="compositionally biased region" description="Basic and acidic residues" evidence="1">
    <location>
        <begin position="459"/>
        <end position="478"/>
    </location>
</feature>
<organism evidence="3">
    <name type="scientific">Sesamum radiatum</name>
    <name type="common">Black benniseed</name>
    <dbReference type="NCBI Taxonomy" id="300843"/>
    <lineage>
        <taxon>Eukaryota</taxon>
        <taxon>Viridiplantae</taxon>
        <taxon>Streptophyta</taxon>
        <taxon>Embryophyta</taxon>
        <taxon>Tracheophyta</taxon>
        <taxon>Spermatophyta</taxon>
        <taxon>Magnoliopsida</taxon>
        <taxon>eudicotyledons</taxon>
        <taxon>Gunneridae</taxon>
        <taxon>Pentapetalae</taxon>
        <taxon>asterids</taxon>
        <taxon>lamiids</taxon>
        <taxon>Lamiales</taxon>
        <taxon>Pedaliaceae</taxon>
        <taxon>Sesamum</taxon>
    </lineage>
</organism>
<dbReference type="EMBL" id="JACGWJ010000026">
    <property type="protein sequence ID" value="KAL0312976.1"/>
    <property type="molecule type" value="Genomic_DNA"/>
</dbReference>
<dbReference type="CDD" id="cd00303">
    <property type="entry name" value="retropepsin_like"/>
    <property type="match status" value="1"/>
</dbReference>
<comment type="caution">
    <text evidence="3">The sequence shown here is derived from an EMBL/GenBank/DDBJ whole genome shotgun (WGS) entry which is preliminary data.</text>
</comment>
<feature type="compositionally biased region" description="Pro residues" evidence="1">
    <location>
        <begin position="357"/>
        <end position="371"/>
    </location>
</feature>
<feature type="region of interest" description="Disordered" evidence="1">
    <location>
        <begin position="309"/>
        <end position="374"/>
    </location>
</feature>